<dbReference type="Gene3D" id="3.40.190.10">
    <property type="entry name" value="Periplasmic binding protein-like II"/>
    <property type="match status" value="2"/>
</dbReference>
<name>A0A6J6NC03_9ZZZZ</name>
<comment type="subcellular location">
    <subcellularLocation>
        <location evidence="1">Periplasm</location>
    </subcellularLocation>
</comment>
<dbReference type="GO" id="GO:0019808">
    <property type="term" value="F:polyamine binding"/>
    <property type="evidence" value="ECO:0007669"/>
    <property type="project" value="InterPro"/>
</dbReference>
<evidence type="ECO:0000256" key="4">
    <source>
        <dbReference type="ARBA" id="ARBA00022764"/>
    </source>
</evidence>
<dbReference type="PANTHER" id="PTHR30222:SF18">
    <property type="entry name" value="BIFUNCTIONAL POLYHYDROXYBUTYRATE SYNTHASE _ ABC TRANSPORTER PERIPLASMIC BINDING PROTEIN-RELATED"/>
    <property type="match status" value="1"/>
</dbReference>
<organism evidence="5">
    <name type="scientific">freshwater metagenome</name>
    <dbReference type="NCBI Taxonomy" id="449393"/>
    <lineage>
        <taxon>unclassified sequences</taxon>
        <taxon>metagenomes</taxon>
        <taxon>ecological metagenomes</taxon>
    </lineage>
</organism>
<dbReference type="GO" id="GO:0015846">
    <property type="term" value="P:polyamine transport"/>
    <property type="evidence" value="ECO:0007669"/>
    <property type="project" value="InterPro"/>
</dbReference>
<evidence type="ECO:0000256" key="1">
    <source>
        <dbReference type="ARBA" id="ARBA00004418"/>
    </source>
</evidence>
<evidence type="ECO:0000313" key="5">
    <source>
        <dbReference type="EMBL" id="CAB4683709.1"/>
    </source>
</evidence>
<dbReference type="PANTHER" id="PTHR30222">
    <property type="entry name" value="SPERMIDINE/PUTRESCINE-BINDING PERIPLASMIC PROTEIN"/>
    <property type="match status" value="1"/>
</dbReference>
<protein>
    <submittedName>
        <fullName evidence="5">Unannotated protein</fullName>
    </submittedName>
</protein>
<dbReference type="SUPFAM" id="SSF53850">
    <property type="entry name" value="Periplasmic binding protein-like II"/>
    <property type="match status" value="1"/>
</dbReference>
<keyword evidence="2" id="KW-0813">Transport</keyword>
<dbReference type="GO" id="GO:0042597">
    <property type="term" value="C:periplasmic space"/>
    <property type="evidence" value="ECO:0007669"/>
    <property type="project" value="UniProtKB-SubCell"/>
</dbReference>
<dbReference type="InterPro" id="IPR001188">
    <property type="entry name" value="Sperm_putr-bd"/>
</dbReference>
<keyword evidence="4" id="KW-0574">Periplasm</keyword>
<dbReference type="Pfam" id="PF13416">
    <property type="entry name" value="SBP_bac_8"/>
    <property type="match status" value="1"/>
</dbReference>
<sequence>MRAPRIAMACGAALALVLSACGSSSSDSSGGKELTAIGAGEGALKIVAWAGYAENGSTDPATDWVTKFQTDTGCKVDVKIGNTSDEMFQLMQTGEYDGVSASGDASVRLIDAGLVAPVNTSLIKNYADISSFLKDQPYNSSGGKNYGIPHGWGANYLMYNSDVVTPAPDSWGAVFDKASPYKGKITAYDAPIYIADAALYLKSAQPELGIKDPYSLTQAQFDAAVSLLKDQRGLIGEYWSNYAVSQGAFTQGSIVLGTTWQVIYNLAAVDNAKLATVLPKEGATGWSDTWMVAAKAKHPNCMYMWMDYITSPEAQAQVAYWFGEAPANPKACALIADDATHCDVFKATDDTFAKAISFWATPRKTCLDGSGDNCVPFSEWIKAWTAIKG</sequence>
<dbReference type="PRINTS" id="PR00909">
    <property type="entry name" value="SPERMDNBNDNG"/>
</dbReference>
<accession>A0A6J6NC03</accession>
<dbReference type="EMBL" id="CAEZXM010000046">
    <property type="protein sequence ID" value="CAB4683709.1"/>
    <property type="molecule type" value="Genomic_DNA"/>
</dbReference>
<dbReference type="CDD" id="cd13588">
    <property type="entry name" value="PBP2_polyamine_1"/>
    <property type="match status" value="1"/>
</dbReference>
<dbReference type="InterPro" id="IPR006059">
    <property type="entry name" value="SBP"/>
</dbReference>
<dbReference type="AlphaFoldDB" id="A0A6J6NC03"/>
<evidence type="ECO:0000256" key="3">
    <source>
        <dbReference type="ARBA" id="ARBA00022729"/>
    </source>
</evidence>
<proteinExistence type="predicted"/>
<gene>
    <name evidence="5" type="ORF">UFOPK2366_00368</name>
</gene>
<evidence type="ECO:0000256" key="2">
    <source>
        <dbReference type="ARBA" id="ARBA00022448"/>
    </source>
</evidence>
<keyword evidence="3" id="KW-0732">Signal</keyword>
<reference evidence="5" key="1">
    <citation type="submission" date="2020-05" db="EMBL/GenBank/DDBJ databases">
        <authorList>
            <person name="Chiriac C."/>
            <person name="Salcher M."/>
            <person name="Ghai R."/>
            <person name="Kavagutti S V."/>
        </authorList>
    </citation>
    <scope>NUCLEOTIDE SEQUENCE</scope>
</reference>
<dbReference type="PROSITE" id="PS51257">
    <property type="entry name" value="PROKAR_LIPOPROTEIN"/>
    <property type="match status" value="1"/>
</dbReference>